<dbReference type="Pfam" id="PF21096">
    <property type="entry name" value="RecA_C"/>
    <property type="match status" value="1"/>
</dbReference>
<name>A0A378M9Z3_LISGR</name>
<dbReference type="PANTHER" id="PTHR45900:SF1">
    <property type="entry name" value="MITOCHONDRIAL DNA REPAIR PROTEIN RECA HOMOLOG-RELATED"/>
    <property type="match status" value="1"/>
</dbReference>
<dbReference type="EMBL" id="UGPG01000001">
    <property type="protein sequence ID" value="STY43180.1"/>
    <property type="molecule type" value="Genomic_DNA"/>
</dbReference>
<proteinExistence type="predicted"/>
<keyword evidence="1" id="KW-0963">Cytoplasm</keyword>
<dbReference type="Proteomes" id="UP000254879">
    <property type="component" value="Unassembled WGS sequence"/>
</dbReference>
<dbReference type="InterPro" id="IPR013765">
    <property type="entry name" value="DNA_recomb/repair_RecA"/>
</dbReference>
<evidence type="ECO:0000256" key="1">
    <source>
        <dbReference type="ARBA" id="ARBA00022490"/>
    </source>
</evidence>
<evidence type="ECO:0000313" key="6">
    <source>
        <dbReference type="EMBL" id="STY43180.1"/>
    </source>
</evidence>
<evidence type="ECO:0000256" key="3">
    <source>
        <dbReference type="ARBA" id="ARBA00022840"/>
    </source>
</evidence>
<keyword evidence="2" id="KW-0547">Nucleotide-binding</keyword>
<evidence type="ECO:0000256" key="4">
    <source>
        <dbReference type="ARBA" id="ARBA00023172"/>
    </source>
</evidence>
<keyword evidence="4" id="KW-0233">DNA recombination</keyword>
<dbReference type="GO" id="GO:0006310">
    <property type="term" value="P:DNA recombination"/>
    <property type="evidence" value="ECO:0007669"/>
    <property type="project" value="UniProtKB-KW"/>
</dbReference>
<dbReference type="Gene3D" id="3.30.250.10">
    <property type="entry name" value="RecA protein, C-terminal domain"/>
    <property type="match status" value="1"/>
</dbReference>
<dbReference type="GO" id="GO:0005524">
    <property type="term" value="F:ATP binding"/>
    <property type="evidence" value="ECO:0007669"/>
    <property type="project" value="UniProtKB-KW"/>
</dbReference>
<gene>
    <name evidence="6" type="primary">recA_2</name>
    <name evidence="6" type="ORF">NCTC10815_00467</name>
</gene>
<reference evidence="6 7" key="1">
    <citation type="submission" date="2018-06" db="EMBL/GenBank/DDBJ databases">
        <authorList>
            <consortium name="Pathogen Informatics"/>
            <person name="Doyle S."/>
        </authorList>
    </citation>
    <scope>NUCLEOTIDE SEQUENCE [LARGE SCALE GENOMIC DNA]</scope>
    <source>
        <strain evidence="7">NCTC 10815</strain>
    </source>
</reference>
<protein>
    <submittedName>
        <fullName evidence="6">Recombinase A</fullName>
    </submittedName>
</protein>
<dbReference type="GO" id="GO:0003697">
    <property type="term" value="F:single-stranded DNA binding"/>
    <property type="evidence" value="ECO:0007669"/>
    <property type="project" value="InterPro"/>
</dbReference>
<dbReference type="InterPro" id="IPR049261">
    <property type="entry name" value="RecA-like_C"/>
</dbReference>
<dbReference type="AlphaFoldDB" id="A0A378M9Z3"/>
<organism evidence="6 7">
    <name type="scientific">Listeria grayi</name>
    <name type="common">Listeria murrayi</name>
    <dbReference type="NCBI Taxonomy" id="1641"/>
    <lineage>
        <taxon>Bacteria</taxon>
        <taxon>Bacillati</taxon>
        <taxon>Bacillota</taxon>
        <taxon>Bacilli</taxon>
        <taxon>Bacillales</taxon>
        <taxon>Listeriaceae</taxon>
        <taxon>Listeria</taxon>
    </lineage>
</organism>
<dbReference type="GO" id="GO:0006281">
    <property type="term" value="P:DNA repair"/>
    <property type="evidence" value="ECO:0007669"/>
    <property type="project" value="InterPro"/>
</dbReference>
<dbReference type="SUPFAM" id="SSF54752">
    <property type="entry name" value="RecA protein, C-terminal domain"/>
    <property type="match status" value="1"/>
</dbReference>
<evidence type="ECO:0000259" key="5">
    <source>
        <dbReference type="Pfam" id="PF21096"/>
    </source>
</evidence>
<accession>A0A378M9Z3</accession>
<feature type="domain" description="RecA-like C-terminal" evidence="5">
    <location>
        <begin position="16"/>
        <end position="71"/>
    </location>
</feature>
<dbReference type="PANTHER" id="PTHR45900">
    <property type="entry name" value="RECA"/>
    <property type="match status" value="1"/>
</dbReference>
<dbReference type="InterPro" id="IPR023400">
    <property type="entry name" value="RecA_C_sf"/>
</dbReference>
<evidence type="ECO:0000256" key="2">
    <source>
        <dbReference type="ARBA" id="ARBA00022741"/>
    </source>
</evidence>
<keyword evidence="3" id="KW-0067">ATP-binding</keyword>
<sequence>MAEVDIMYGEGISREGELLDMASEVDVVNKSGSWYSYNEERIGQGRENAKQFLKEHAELLDEISKKVRREYDIDGTAVVPAEETEETLDLLDE</sequence>
<dbReference type="GO" id="GO:0005829">
    <property type="term" value="C:cytosol"/>
    <property type="evidence" value="ECO:0007669"/>
    <property type="project" value="TreeGrafter"/>
</dbReference>
<evidence type="ECO:0000313" key="7">
    <source>
        <dbReference type="Proteomes" id="UP000254879"/>
    </source>
</evidence>